<evidence type="ECO:0000256" key="5">
    <source>
        <dbReference type="ARBA" id="ARBA00023274"/>
    </source>
</evidence>
<evidence type="ECO:0000313" key="10">
    <source>
        <dbReference type="Proteomes" id="UP001266305"/>
    </source>
</evidence>
<dbReference type="InterPro" id="IPR041982">
    <property type="entry name" value="Ribosomal_eS4_KOW"/>
</dbReference>
<evidence type="ECO:0000256" key="6">
    <source>
        <dbReference type="SAM" id="MobiDB-lite"/>
    </source>
</evidence>
<dbReference type="EMBL" id="JASSZA010000002">
    <property type="protein sequence ID" value="KAK2116682.1"/>
    <property type="molecule type" value="Genomic_DNA"/>
</dbReference>
<evidence type="ECO:0000256" key="2">
    <source>
        <dbReference type="ARBA" id="ARBA00022730"/>
    </source>
</evidence>
<dbReference type="Gene3D" id="2.40.50.740">
    <property type="match status" value="1"/>
</dbReference>
<sequence length="244" mass="25972">MVPAHCPPPTPQGGVDPGTGGDCHIPVGGGPESTSQAATPSATGTKSSAREGWRPQALLGRYPVSTPTAQGRAVAQPQGESGMRDVISIDKTGENFRLIRDTEGCSAVHRITPEEAKYKLKIFVDTKGIPHLVTQDARIIRYPDPLIKKITDFIKFTTGNLCMVTGGATLGRTGVITTRERHPGSFDVVHVKDANGSSSATQLSNIFVTGKGNKPWISLPRGKGIRLTIVKGRDKRLAAKQSSR</sequence>
<evidence type="ECO:0000256" key="1">
    <source>
        <dbReference type="ARBA" id="ARBA00007500"/>
    </source>
</evidence>
<feature type="compositionally biased region" description="Pro residues" evidence="6">
    <location>
        <begin position="1"/>
        <end position="11"/>
    </location>
</feature>
<dbReference type="PANTHER" id="PTHR11581:SF0">
    <property type="entry name" value="SMALL RIBOSOMAL SUBUNIT PROTEIN ES4"/>
    <property type="match status" value="1"/>
</dbReference>
<dbReference type="InterPro" id="IPR000876">
    <property type="entry name" value="Ribosomal_eS4"/>
</dbReference>
<accession>A0ABQ9W4V5</accession>
<feature type="domain" description="Small ribosomal subunit protein eS4 central region" evidence="7">
    <location>
        <begin position="92"/>
        <end position="148"/>
    </location>
</feature>
<dbReference type="Pfam" id="PF00900">
    <property type="entry name" value="Ribosomal_S4e"/>
    <property type="match status" value="1"/>
</dbReference>
<evidence type="ECO:0000256" key="4">
    <source>
        <dbReference type="ARBA" id="ARBA00022980"/>
    </source>
</evidence>
<dbReference type="Gene3D" id="2.30.30.30">
    <property type="match status" value="1"/>
</dbReference>
<dbReference type="InterPro" id="IPR013845">
    <property type="entry name" value="Ribosomal_eS4_central_region"/>
</dbReference>
<feature type="compositionally biased region" description="Gly residues" evidence="6">
    <location>
        <begin position="15"/>
        <end position="31"/>
    </location>
</feature>
<dbReference type="Proteomes" id="UP001266305">
    <property type="component" value="Unassembled WGS sequence"/>
</dbReference>
<dbReference type="InterPro" id="IPR036986">
    <property type="entry name" value="S4_RNA-bd_sf"/>
</dbReference>
<keyword evidence="10" id="KW-1185">Reference proteome</keyword>
<comment type="caution">
    <text evidence="9">The sequence shown here is derived from an EMBL/GenBank/DDBJ whole genome shotgun (WGS) entry which is preliminary data.</text>
</comment>
<proteinExistence type="inferred from homology"/>
<organism evidence="9 10">
    <name type="scientific">Saguinus oedipus</name>
    <name type="common">Cotton-top tamarin</name>
    <name type="synonym">Oedipomidas oedipus</name>
    <dbReference type="NCBI Taxonomy" id="9490"/>
    <lineage>
        <taxon>Eukaryota</taxon>
        <taxon>Metazoa</taxon>
        <taxon>Chordata</taxon>
        <taxon>Craniata</taxon>
        <taxon>Vertebrata</taxon>
        <taxon>Euteleostomi</taxon>
        <taxon>Mammalia</taxon>
        <taxon>Eutheria</taxon>
        <taxon>Euarchontoglires</taxon>
        <taxon>Primates</taxon>
        <taxon>Haplorrhini</taxon>
        <taxon>Platyrrhini</taxon>
        <taxon>Cebidae</taxon>
        <taxon>Callitrichinae</taxon>
        <taxon>Saguinus</taxon>
    </lineage>
</organism>
<name>A0ABQ9W4V5_SAGOE</name>
<dbReference type="Gene3D" id="3.10.290.10">
    <property type="entry name" value="RNA-binding S4 domain"/>
    <property type="match status" value="1"/>
</dbReference>
<feature type="compositionally biased region" description="Polar residues" evidence="6">
    <location>
        <begin position="32"/>
        <end position="47"/>
    </location>
</feature>
<keyword evidence="3" id="KW-0694">RNA-binding</keyword>
<dbReference type="InterPro" id="IPR032277">
    <property type="entry name" value="Ribosomal_eS4_C"/>
</dbReference>
<protein>
    <submittedName>
        <fullName evidence="9">40S ribosomal protein S4, X isoform</fullName>
    </submittedName>
</protein>
<feature type="domain" description="Small ribosomal subunit protein eS4 C-terminal" evidence="8">
    <location>
        <begin position="193"/>
        <end position="240"/>
    </location>
</feature>
<keyword evidence="5" id="KW-0687">Ribonucleoprotein</keyword>
<dbReference type="Pfam" id="PF16121">
    <property type="entry name" value="40S_S4_C"/>
    <property type="match status" value="1"/>
</dbReference>
<feature type="region of interest" description="Disordered" evidence="6">
    <location>
        <begin position="1"/>
        <end position="54"/>
    </location>
</feature>
<keyword evidence="4 9" id="KW-0689">Ribosomal protein</keyword>
<dbReference type="GO" id="GO:0005840">
    <property type="term" value="C:ribosome"/>
    <property type="evidence" value="ECO:0007669"/>
    <property type="project" value="UniProtKB-KW"/>
</dbReference>
<gene>
    <name evidence="9" type="primary">RPS4X_5</name>
    <name evidence="9" type="ORF">P7K49_003568</name>
</gene>
<dbReference type="InterPro" id="IPR038237">
    <property type="entry name" value="Ribosomal_eS4_central_sf"/>
</dbReference>
<reference evidence="9 10" key="1">
    <citation type="submission" date="2023-05" db="EMBL/GenBank/DDBJ databases">
        <title>B98-5 Cell Line De Novo Hybrid Assembly: An Optical Mapping Approach.</title>
        <authorList>
            <person name="Kananen K."/>
            <person name="Auerbach J.A."/>
            <person name="Kautto E."/>
            <person name="Blachly J.S."/>
        </authorList>
    </citation>
    <scope>NUCLEOTIDE SEQUENCE [LARGE SCALE GENOMIC DNA]</scope>
    <source>
        <strain evidence="9">B95-8</strain>
        <tissue evidence="9">Cell line</tissue>
    </source>
</reference>
<dbReference type="PANTHER" id="PTHR11581">
    <property type="entry name" value="30S/40S RIBOSOMAL PROTEIN S4"/>
    <property type="match status" value="1"/>
</dbReference>
<evidence type="ECO:0000313" key="9">
    <source>
        <dbReference type="EMBL" id="KAK2116682.1"/>
    </source>
</evidence>
<keyword evidence="2" id="KW-0699">rRNA-binding</keyword>
<evidence type="ECO:0000256" key="3">
    <source>
        <dbReference type="ARBA" id="ARBA00022884"/>
    </source>
</evidence>
<evidence type="ECO:0000259" key="8">
    <source>
        <dbReference type="Pfam" id="PF16121"/>
    </source>
</evidence>
<comment type="similarity">
    <text evidence="1">Belongs to the eukaryotic ribosomal protein eS4 family.</text>
</comment>
<dbReference type="CDD" id="cd06087">
    <property type="entry name" value="KOW_RPS4"/>
    <property type="match status" value="1"/>
</dbReference>
<evidence type="ECO:0000259" key="7">
    <source>
        <dbReference type="Pfam" id="PF00900"/>
    </source>
</evidence>
<dbReference type="InterPro" id="IPR014722">
    <property type="entry name" value="Rib_uL2_dom2"/>
</dbReference>